<dbReference type="EMBL" id="KZ309486">
    <property type="protein sequence ID" value="KAG8239021.1"/>
    <property type="molecule type" value="Genomic_DNA"/>
</dbReference>
<name>A0A8K0KSH4_LADFU</name>
<feature type="non-terminal residue" evidence="1">
    <location>
        <position position="1"/>
    </location>
</feature>
<dbReference type="PANTHER" id="PTHR46601:SF1">
    <property type="entry name" value="ADF-H DOMAIN-CONTAINING PROTEIN"/>
    <property type="match status" value="1"/>
</dbReference>
<keyword evidence="2" id="KW-1185">Reference proteome</keyword>
<gene>
    <name evidence="1" type="ORF">J437_LFUL017355</name>
</gene>
<accession>A0A8K0KSH4</accession>
<reference evidence="1" key="2">
    <citation type="submission" date="2017-10" db="EMBL/GenBank/DDBJ databases">
        <title>Ladona fulva Genome sequencing and assembly.</title>
        <authorList>
            <person name="Murali S."/>
            <person name="Richards S."/>
            <person name="Bandaranaike D."/>
            <person name="Bellair M."/>
            <person name="Blankenburg K."/>
            <person name="Chao H."/>
            <person name="Dinh H."/>
            <person name="Doddapaneni H."/>
            <person name="Dugan-Rocha S."/>
            <person name="Elkadiri S."/>
            <person name="Gnanaolivu R."/>
            <person name="Hernandez B."/>
            <person name="Skinner E."/>
            <person name="Javaid M."/>
            <person name="Lee S."/>
            <person name="Li M."/>
            <person name="Ming W."/>
            <person name="Munidasa M."/>
            <person name="Muniz J."/>
            <person name="Nguyen L."/>
            <person name="Hughes D."/>
            <person name="Osuji N."/>
            <person name="Pu L.-L."/>
            <person name="Puazo M."/>
            <person name="Qu C."/>
            <person name="Quiroz J."/>
            <person name="Raj R."/>
            <person name="Weissenberger G."/>
            <person name="Xin Y."/>
            <person name="Zou X."/>
            <person name="Han Y."/>
            <person name="Worley K."/>
            <person name="Muzny D."/>
            <person name="Gibbs R."/>
        </authorList>
    </citation>
    <scope>NUCLEOTIDE SEQUENCE</scope>
    <source>
        <strain evidence="1">Sampled in the wild</strain>
    </source>
</reference>
<proteinExistence type="predicted"/>
<comment type="caution">
    <text evidence="1">The sequence shown here is derived from an EMBL/GenBank/DDBJ whole genome shotgun (WGS) entry which is preliminary data.</text>
</comment>
<evidence type="ECO:0000313" key="1">
    <source>
        <dbReference type="EMBL" id="KAG8239021.1"/>
    </source>
</evidence>
<sequence length="88" mass="9925">MPYHEKDIGIAAEWHFFATSCGKWPYDGIGGTQKGLVAKASLRSSLLRRIDNAEEITVLKNRFATAKQIRGTHNYHSFIPVSKTKIYS</sequence>
<dbReference type="PANTHER" id="PTHR46601">
    <property type="entry name" value="ULP_PROTEASE DOMAIN-CONTAINING PROTEIN"/>
    <property type="match status" value="1"/>
</dbReference>
<protein>
    <submittedName>
        <fullName evidence="1">Uncharacterized protein</fullName>
    </submittedName>
</protein>
<evidence type="ECO:0000313" key="2">
    <source>
        <dbReference type="Proteomes" id="UP000792457"/>
    </source>
</evidence>
<reference evidence="1" key="1">
    <citation type="submission" date="2013-04" db="EMBL/GenBank/DDBJ databases">
        <authorList>
            <person name="Qu J."/>
            <person name="Murali S.C."/>
            <person name="Bandaranaike D."/>
            <person name="Bellair M."/>
            <person name="Blankenburg K."/>
            <person name="Chao H."/>
            <person name="Dinh H."/>
            <person name="Doddapaneni H."/>
            <person name="Downs B."/>
            <person name="Dugan-Rocha S."/>
            <person name="Elkadiri S."/>
            <person name="Gnanaolivu R.D."/>
            <person name="Hernandez B."/>
            <person name="Javaid M."/>
            <person name="Jayaseelan J.C."/>
            <person name="Lee S."/>
            <person name="Li M."/>
            <person name="Ming W."/>
            <person name="Munidasa M."/>
            <person name="Muniz J."/>
            <person name="Nguyen L."/>
            <person name="Ongeri F."/>
            <person name="Osuji N."/>
            <person name="Pu L.-L."/>
            <person name="Puazo M."/>
            <person name="Qu C."/>
            <person name="Quiroz J."/>
            <person name="Raj R."/>
            <person name="Weissenberger G."/>
            <person name="Xin Y."/>
            <person name="Zou X."/>
            <person name="Han Y."/>
            <person name="Richards S."/>
            <person name="Worley K."/>
            <person name="Muzny D."/>
            <person name="Gibbs R."/>
        </authorList>
    </citation>
    <scope>NUCLEOTIDE SEQUENCE</scope>
    <source>
        <strain evidence="1">Sampled in the wild</strain>
    </source>
</reference>
<dbReference type="OrthoDB" id="8195858at2759"/>
<organism evidence="1 2">
    <name type="scientific">Ladona fulva</name>
    <name type="common">Scarce chaser dragonfly</name>
    <name type="synonym">Libellula fulva</name>
    <dbReference type="NCBI Taxonomy" id="123851"/>
    <lineage>
        <taxon>Eukaryota</taxon>
        <taxon>Metazoa</taxon>
        <taxon>Ecdysozoa</taxon>
        <taxon>Arthropoda</taxon>
        <taxon>Hexapoda</taxon>
        <taxon>Insecta</taxon>
        <taxon>Pterygota</taxon>
        <taxon>Palaeoptera</taxon>
        <taxon>Odonata</taxon>
        <taxon>Epiprocta</taxon>
        <taxon>Anisoptera</taxon>
        <taxon>Libelluloidea</taxon>
        <taxon>Libellulidae</taxon>
        <taxon>Ladona</taxon>
    </lineage>
</organism>
<dbReference type="Proteomes" id="UP000792457">
    <property type="component" value="Unassembled WGS sequence"/>
</dbReference>
<dbReference type="AlphaFoldDB" id="A0A8K0KSH4"/>